<sequence length="297" mass="33985">MGVTKKIGRSKSEKDAIEFSKIEIENLKNKKEELEKELLNLKSEIIEINENNEQIDLKAKRRVKSFNDFYPIPADRKISFPKETGNNVAENMNMDYYGFDPSLRSELYRKEAAERRKKKQSSRTNSASTSNSNTKPSTSANTESDKANCSKSNEIENSGEITEILPGNCEKYLQNYHKASFEIETIREEIPVDIKMEKKEIKEGKKIRASLSDSVNPSPLNYSAKPKKKTPWQIAVEAGRKTLAKQRSKESQSSSIGTINSNNLETFETESMYFTPVTKFDDENEENNPKEEKKEIK</sequence>
<reference evidence="4" key="1">
    <citation type="submission" date="2022-11" db="UniProtKB">
        <authorList>
            <consortium name="WormBaseParasite"/>
        </authorList>
    </citation>
    <scope>IDENTIFICATION</scope>
</reference>
<evidence type="ECO:0000256" key="1">
    <source>
        <dbReference type="SAM" id="Coils"/>
    </source>
</evidence>
<evidence type="ECO:0000313" key="3">
    <source>
        <dbReference type="Proteomes" id="UP000887561"/>
    </source>
</evidence>
<keyword evidence="1" id="KW-0175">Coiled coil</keyword>
<feature type="region of interest" description="Disordered" evidence="2">
    <location>
        <begin position="111"/>
        <end position="154"/>
    </location>
</feature>
<feature type="compositionally biased region" description="Polar residues" evidence="2">
    <location>
        <begin position="251"/>
        <end position="266"/>
    </location>
</feature>
<feature type="compositionally biased region" description="Basic and acidic residues" evidence="2">
    <location>
        <begin position="287"/>
        <end position="297"/>
    </location>
</feature>
<dbReference type="WBParaSite" id="scaffold5839_cov193.g10081">
    <property type="protein sequence ID" value="scaffold5839_cov193.g10081"/>
    <property type="gene ID" value="scaffold5839_cov193.g10081"/>
</dbReference>
<dbReference type="AlphaFoldDB" id="A0A915N0N7"/>
<feature type="coiled-coil region" evidence="1">
    <location>
        <begin position="10"/>
        <end position="58"/>
    </location>
</feature>
<name>A0A915N0N7_MELJA</name>
<dbReference type="Proteomes" id="UP000887561">
    <property type="component" value="Unplaced"/>
</dbReference>
<evidence type="ECO:0000313" key="4">
    <source>
        <dbReference type="WBParaSite" id="scaffold5839_cov193.g10081"/>
    </source>
</evidence>
<organism evidence="3 4">
    <name type="scientific">Meloidogyne javanica</name>
    <name type="common">Root-knot nematode worm</name>
    <dbReference type="NCBI Taxonomy" id="6303"/>
    <lineage>
        <taxon>Eukaryota</taxon>
        <taxon>Metazoa</taxon>
        <taxon>Ecdysozoa</taxon>
        <taxon>Nematoda</taxon>
        <taxon>Chromadorea</taxon>
        <taxon>Rhabditida</taxon>
        <taxon>Tylenchina</taxon>
        <taxon>Tylenchomorpha</taxon>
        <taxon>Tylenchoidea</taxon>
        <taxon>Meloidogynidae</taxon>
        <taxon>Meloidogyninae</taxon>
        <taxon>Meloidogyne</taxon>
        <taxon>Meloidogyne incognita group</taxon>
    </lineage>
</organism>
<proteinExistence type="predicted"/>
<keyword evidence="3" id="KW-1185">Reference proteome</keyword>
<feature type="compositionally biased region" description="Polar residues" evidence="2">
    <location>
        <begin position="211"/>
        <end position="221"/>
    </location>
</feature>
<protein>
    <submittedName>
        <fullName evidence="4">Uncharacterized protein</fullName>
    </submittedName>
</protein>
<accession>A0A915N0N7</accession>
<feature type="region of interest" description="Disordered" evidence="2">
    <location>
        <begin position="210"/>
        <end position="297"/>
    </location>
</feature>
<evidence type="ECO:0000256" key="2">
    <source>
        <dbReference type="SAM" id="MobiDB-lite"/>
    </source>
</evidence>
<feature type="compositionally biased region" description="Low complexity" evidence="2">
    <location>
        <begin position="122"/>
        <end position="142"/>
    </location>
</feature>